<name>A0A1W1VG47_9DEIO</name>
<gene>
    <name evidence="1" type="ORF">SAMN00790413_01371</name>
</gene>
<reference evidence="1 2" key="1">
    <citation type="submission" date="2017-04" db="EMBL/GenBank/DDBJ databases">
        <authorList>
            <person name="Afonso C.L."/>
            <person name="Miller P.J."/>
            <person name="Scott M.A."/>
            <person name="Spackman E."/>
            <person name="Goraichik I."/>
            <person name="Dimitrov K.M."/>
            <person name="Suarez D.L."/>
            <person name="Swayne D.E."/>
        </authorList>
    </citation>
    <scope>NUCLEOTIDE SEQUENCE [LARGE SCALE GENOMIC DNA]</scope>
    <source>
        <strain evidence="1 2">KR-140</strain>
    </source>
</reference>
<protein>
    <submittedName>
        <fullName evidence="1">Uncharacterized protein</fullName>
    </submittedName>
</protein>
<proteinExistence type="predicted"/>
<evidence type="ECO:0000313" key="2">
    <source>
        <dbReference type="Proteomes" id="UP000192582"/>
    </source>
</evidence>
<dbReference type="Proteomes" id="UP000192582">
    <property type="component" value="Unassembled WGS sequence"/>
</dbReference>
<dbReference type="STRING" id="695939.SAMN00790413_01371"/>
<sequence length="225" mass="23870">MPARLNLAALTADELQTLLGAGGAQARWPEVSQARLEGRALPGPALPTTLSFGPLEERVWGATPEQSRLLAAFEAQLHAAGAEPVGVFYSPERRVSPHGRAFVLGPDAAVTLRWSEVAGAPQPVPFVEALTWLRDRASGLACVLSTGVTVVPAPALSEEIDLRPLPGASATELLTAHRAAVLRHGRGNRVVGVEGWIRAWQELRSLNVAAWTRRGLLLPGEEGEG</sequence>
<evidence type="ECO:0000313" key="1">
    <source>
        <dbReference type="EMBL" id="SMB91944.1"/>
    </source>
</evidence>
<dbReference type="EMBL" id="FWWU01000009">
    <property type="protein sequence ID" value="SMB91944.1"/>
    <property type="molecule type" value="Genomic_DNA"/>
</dbReference>
<organism evidence="1 2">
    <name type="scientific">Deinococcus hopiensis KR-140</name>
    <dbReference type="NCBI Taxonomy" id="695939"/>
    <lineage>
        <taxon>Bacteria</taxon>
        <taxon>Thermotogati</taxon>
        <taxon>Deinococcota</taxon>
        <taxon>Deinococci</taxon>
        <taxon>Deinococcales</taxon>
        <taxon>Deinococcaceae</taxon>
        <taxon>Deinococcus</taxon>
    </lineage>
</organism>
<dbReference type="AlphaFoldDB" id="A0A1W1VG47"/>
<keyword evidence="2" id="KW-1185">Reference proteome</keyword>
<accession>A0A1W1VG47</accession>
<dbReference type="RefSeq" id="WP_245808397.1">
    <property type="nucleotide sequence ID" value="NZ_FWWU01000009.1"/>
</dbReference>